<feature type="domain" description="SWIM-type" evidence="7">
    <location>
        <begin position="43"/>
        <end position="79"/>
    </location>
</feature>
<evidence type="ECO:0000259" key="7">
    <source>
        <dbReference type="PROSITE" id="PS50966"/>
    </source>
</evidence>
<keyword evidence="9" id="KW-1185">Reference proteome</keyword>
<accession>A0AAN9T2X1</accession>
<evidence type="ECO:0000256" key="1">
    <source>
        <dbReference type="ARBA" id="ARBA00022723"/>
    </source>
</evidence>
<evidence type="ECO:0000256" key="3">
    <source>
        <dbReference type="ARBA" id="ARBA00022833"/>
    </source>
</evidence>
<evidence type="ECO:0000256" key="5">
    <source>
        <dbReference type="SAM" id="MobiDB-lite"/>
    </source>
</evidence>
<comment type="caution">
    <text evidence="8">The sequence shown here is derived from an EMBL/GenBank/DDBJ whole genome shotgun (WGS) entry which is preliminary data.</text>
</comment>
<keyword evidence="2 4" id="KW-0863">Zinc-finger</keyword>
<gene>
    <name evidence="8" type="ORF">VNO78_02680</name>
</gene>
<feature type="signal peptide" evidence="6">
    <location>
        <begin position="1"/>
        <end position="16"/>
    </location>
</feature>
<keyword evidence="3" id="KW-0862">Zinc</keyword>
<evidence type="ECO:0000256" key="6">
    <source>
        <dbReference type="SAM" id="SignalP"/>
    </source>
</evidence>
<feature type="chain" id="PRO_5042867885" description="SWIM-type domain-containing protein" evidence="6">
    <location>
        <begin position="17"/>
        <end position="171"/>
    </location>
</feature>
<proteinExistence type="predicted"/>
<feature type="region of interest" description="Disordered" evidence="5">
    <location>
        <begin position="116"/>
        <end position="142"/>
    </location>
</feature>
<dbReference type="EMBL" id="JAYMYS010000001">
    <property type="protein sequence ID" value="KAK7411247.1"/>
    <property type="molecule type" value="Genomic_DNA"/>
</dbReference>
<dbReference type="SMART" id="SM00575">
    <property type="entry name" value="ZnF_PMZ"/>
    <property type="match status" value="1"/>
</dbReference>
<dbReference type="AlphaFoldDB" id="A0AAN9T2X1"/>
<sequence>MDVFILVSSQIIVVGALNVDDRSENDKNVKIKMGMYIDIHKQHEVVYKKFKSKFLCDCKLYDFIGIPCIHIICSIRVEQDEIIFSDLEPNNPSAAEYANAVDTKVVDVDFDDEVSHTIGGSNSNDNDGVSLDETNSEDDTEEVGISLDQLVDYQRMTPNDDELNVKLTFKE</sequence>
<evidence type="ECO:0000256" key="4">
    <source>
        <dbReference type="PROSITE-ProRule" id="PRU00325"/>
    </source>
</evidence>
<keyword evidence="6" id="KW-0732">Signal</keyword>
<evidence type="ECO:0000256" key="2">
    <source>
        <dbReference type="ARBA" id="ARBA00022771"/>
    </source>
</evidence>
<dbReference type="PROSITE" id="PS50966">
    <property type="entry name" value="ZF_SWIM"/>
    <property type="match status" value="1"/>
</dbReference>
<evidence type="ECO:0000313" key="8">
    <source>
        <dbReference type="EMBL" id="KAK7411247.1"/>
    </source>
</evidence>
<keyword evidence="1" id="KW-0479">Metal-binding</keyword>
<dbReference type="Proteomes" id="UP001386955">
    <property type="component" value="Unassembled WGS sequence"/>
</dbReference>
<feature type="compositionally biased region" description="Polar residues" evidence="5">
    <location>
        <begin position="118"/>
        <end position="127"/>
    </location>
</feature>
<dbReference type="InterPro" id="IPR006564">
    <property type="entry name" value="Znf_PMZ"/>
</dbReference>
<protein>
    <recommendedName>
        <fullName evidence="7">SWIM-type domain-containing protein</fullName>
    </recommendedName>
</protein>
<dbReference type="InterPro" id="IPR007527">
    <property type="entry name" value="Znf_SWIM"/>
</dbReference>
<reference evidence="8 9" key="1">
    <citation type="submission" date="2024-01" db="EMBL/GenBank/DDBJ databases">
        <title>The genomes of 5 underutilized Papilionoideae crops provide insights into root nodulation and disease resistanc.</title>
        <authorList>
            <person name="Jiang F."/>
        </authorList>
    </citation>
    <scope>NUCLEOTIDE SEQUENCE [LARGE SCALE GENOMIC DNA]</scope>
    <source>
        <strain evidence="8">DUOXIRENSHENG_FW03</strain>
        <tissue evidence="8">Leaves</tissue>
    </source>
</reference>
<evidence type="ECO:0000313" key="9">
    <source>
        <dbReference type="Proteomes" id="UP001386955"/>
    </source>
</evidence>
<organism evidence="8 9">
    <name type="scientific">Psophocarpus tetragonolobus</name>
    <name type="common">Winged bean</name>
    <name type="synonym">Dolichos tetragonolobus</name>
    <dbReference type="NCBI Taxonomy" id="3891"/>
    <lineage>
        <taxon>Eukaryota</taxon>
        <taxon>Viridiplantae</taxon>
        <taxon>Streptophyta</taxon>
        <taxon>Embryophyta</taxon>
        <taxon>Tracheophyta</taxon>
        <taxon>Spermatophyta</taxon>
        <taxon>Magnoliopsida</taxon>
        <taxon>eudicotyledons</taxon>
        <taxon>Gunneridae</taxon>
        <taxon>Pentapetalae</taxon>
        <taxon>rosids</taxon>
        <taxon>fabids</taxon>
        <taxon>Fabales</taxon>
        <taxon>Fabaceae</taxon>
        <taxon>Papilionoideae</taxon>
        <taxon>50 kb inversion clade</taxon>
        <taxon>NPAAA clade</taxon>
        <taxon>indigoferoid/millettioid clade</taxon>
        <taxon>Phaseoleae</taxon>
        <taxon>Psophocarpus</taxon>
    </lineage>
</organism>
<dbReference type="GO" id="GO:0008270">
    <property type="term" value="F:zinc ion binding"/>
    <property type="evidence" value="ECO:0007669"/>
    <property type="project" value="UniProtKB-KW"/>
</dbReference>
<name>A0AAN9T2X1_PSOTE</name>